<keyword evidence="8" id="KW-1185">Reference proteome</keyword>
<keyword evidence="2 4" id="KW-0863">Zinc-finger</keyword>
<evidence type="ECO:0000256" key="5">
    <source>
        <dbReference type="SAM" id="MobiDB-lite"/>
    </source>
</evidence>
<proteinExistence type="predicted"/>
<dbReference type="PANTHER" id="PTHR34396:SF27">
    <property type="entry name" value="OS08G0208700 PROTEIN"/>
    <property type="match status" value="1"/>
</dbReference>
<feature type="region of interest" description="Disordered" evidence="5">
    <location>
        <begin position="1"/>
        <end position="32"/>
    </location>
</feature>
<feature type="compositionally biased region" description="Pro residues" evidence="5">
    <location>
        <begin position="11"/>
        <end position="23"/>
    </location>
</feature>
<keyword evidence="1" id="KW-0479">Metal-binding</keyword>
<evidence type="ECO:0000256" key="3">
    <source>
        <dbReference type="ARBA" id="ARBA00022833"/>
    </source>
</evidence>
<dbReference type="SUPFAM" id="SSF57667">
    <property type="entry name" value="beta-beta-alpha zinc fingers"/>
    <property type="match status" value="1"/>
</dbReference>
<evidence type="ECO:0000313" key="7">
    <source>
        <dbReference type="EMBL" id="MED6210316.1"/>
    </source>
</evidence>
<evidence type="ECO:0000256" key="2">
    <source>
        <dbReference type="ARBA" id="ARBA00022771"/>
    </source>
</evidence>
<reference evidence="7 8" key="1">
    <citation type="journal article" date="2023" name="Plants (Basel)">
        <title>Bridging the Gap: Combining Genomics and Transcriptomics Approaches to Understand Stylosanthes scabra, an Orphan Legume from the Brazilian Caatinga.</title>
        <authorList>
            <person name="Ferreira-Neto J.R.C."/>
            <person name="da Silva M.D."/>
            <person name="Binneck E."/>
            <person name="de Melo N.F."/>
            <person name="da Silva R.H."/>
            <person name="de Melo A.L.T.M."/>
            <person name="Pandolfi V."/>
            <person name="Bustamante F.O."/>
            <person name="Brasileiro-Vidal A.C."/>
            <person name="Benko-Iseppon A.M."/>
        </authorList>
    </citation>
    <scope>NUCLEOTIDE SEQUENCE [LARGE SCALE GENOMIC DNA]</scope>
    <source>
        <tissue evidence="7">Leaves</tissue>
    </source>
</reference>
<feature type="domain" description="BED-type" evidence="6">
    <location>
        <begin position="30"/>
        <end position="73"/>
    </location>
</feature>
<dbReference type="InterPro" id="IPR003656">
    <property type="entry name" value="Znf_BED"/>
</dbReference>
<sequence length="104" mass="12028">MSEVEEHSNPTAPPINPSLPPQPGRSFGRKNRSHIWEHFTPIDGVEKYARCKNCDGQIKYASGTSAMQQHWKRCFDLDNEQRKRQRIEGGQVVLYRHRVLPSLT</sequence>
<dbReference type="InterPro" id="IPR053031">
    <property type="entry name" value="Cuticle_assoc_protein"/>
</dbReference>
<protein>
    <recommendedName>
        <fullName evidence="6">BED-type domain-containing protein</fullName>
    </recommendedName>
</protein>
<dbReference type="Proteomes" id="UP001341840">
    <property type="component" value="Unassembled WGS sequence"/>
</dbReference>
<organism evidence="7 8">
    <name type="scientific">Stylosanthes scabra</name>
    <dbReference type="NCBI Taxonomy" id="79078"/>
    <lineage>
        <taxon>Eukaryota</taxon>
        <taxon>Viridiplantae</taxon>
        <taxon>Streptophyta</taxon>
        <taxon>Embryophyta</taxon>
        <taxon>Tracheophyta</taxon>
        <taxon>Spermatophyta</taxon>
        <taxon>Magnoliopsida</taxon>
        <taxon>eudicotyledons</taxon>
        <taxon>Gunneridae</taxon>
        <taxon>Pentapetalae</taxon>
        <taxon>rosids</taxon>
        <taxon>fabids</taxon>
        <taxon>Fabales</taxon>
        <taxon>Fabaceae</taxon>
        <taxon>Papilionoideae</taxon>
        <taxon>50 kb inversion clade</taxon>
        <taxon>dalbergioids sensu lato</taxon>
        <taxon>Dalbergieae</taxon>
        <taxon>Pterocarpus clade</taxon>
        <taxon>Stylosanthes</taxon>
    </lineage>
</organism>
<dbReference type="PANTHER" id="PTHR34396">
    <property type="entry name" value="OS03G0264950 PROTEIN-RELATED"/>
    <property type="match status" value="1"/>
</dbReference>
<accession>A0ABU6YK78</accession>
<keyword evidence="3" id="KW-0862">Zinc</keyword>
<dbReference type="SMART" id="SM00614">
    <property type="entry name" value="ZnF_BED"/>
    <property type="match status" value="1"/>
</dbReference>
<gene>
    <name evidence="7" type="ORF">PIB30_062978</name>
</gene>
<name>A0ABU6YK78_9FABA</name>
<comment type="caution">
    <text evidence="7">The sequence shown here is derived from an EMBL/GenBank/DDBJ whole genome shotgun (WGS) entry which is preliminary data.</text>
</comment>
<evidence type="ECO:0000313" key="8">
    <source>
        <dbReference type="Proteomes" id="UP001341840"/>
    </source>
</evidence>
<dbReference type="InterPro" id="IPR036236">
    <property type="entry name" value="Znf_C2H2_sf"/>
</dbReference>
<evidence type="ECO:0000256" key="1">
    <source>
        <dbReference type="ARBA" id="ARBA00022723"/>
    </source>
</evidence>
<dbReference type="Pfam" id="PF02892">
    <property type="entry name" value="zf-BED"/>
    <property type="match status" value="1"/>
</dbReference>
<dbReference type="EMBL" id="JASCZI010242248">
    <property type="protein sequence ID" value="MED6210316.1"/>
    <property type="molecule type" value="Genomic_DNA"/>
</dbReference>
<dbReference type="PROSITE" id="PS50808">
    <property type="entry name" value="ZF_BED"/>
    <property type="match status" value="1"/>
</dbReference>
<evidence type="ECO:0000256" key="4">
    <source>
        <dbReference type="PROSITE-ProRule" id="PRU00027"/>
    </source>
</evidence>
<evidence type="ECO:0000259" key="6">
    <source>
        <dbReference type="PROSITE" id="PS50808"/>
    </source>
</evidence>